<evidence type="ECO:0000259" key="3">
    <source>
        <dbReference type="PROSITE" id="PS51186"/>
    </source>
</evidence>
<evidence type="ECO:0000256" key="2">
    <source>
        <dbReference type="ARBA" id="ARBA00023315"/>
    </source>
</evidence>
<dbReference type="InterPro" id="IPR016181">
    <property type="entry name" value="Acyl_CoA_acyltransferase"/>
</dbReference>
<keyword evidence="5" id="KW-1185">Reference proteome</keyword>
<dbReference type="SUPFAM" id="SSF55729">
    <property type="entry name" value="Acyl-CoA N-acyltransferases (Nat)"/>
    <property type="match status" value="1"/>
</dbReference>
<dbReference type="EMBL" id="CP001802">
    <property type="protein sequence ID" value="ACY21522.1"/>
    <property type="molecule type" value="Genomic_DNA"/>
</dbReference>
<dbReference type="HOGENOM" id="CLU_013985_18_0_11"/>
<dbReference type="CDD" id="cd04301">
    <property type="entry name" value="NAT_SF"/>
    <property type="match status" value="1"/>
</dbReference>
<dbReference type="PANTHER" id="PTHR43877">
    <property type="entry name" value="AMINOALKYLPHOSPHONATE N-ACETYLTRANSFERASE-RELATED-RELATED"/>
    <property type="match status" value="1"/>
</dbReference>
<dbReference type="KEGG" id="gbr:Gbro_2274"/>
<evidence type="ECO:0000313" key="4">
    <source>
        <dbReference type="EMBL" id="ACY21522.1"/>
    </source>
</evidence>
<dbReference type="PROSITE" id="PS51186">
    <property type="entry name" value="GNAT"/>
    <property type="match status" value="1"/>
</dbReference>
<accession>D0LCK1</accession>
<dbReference type="eggNOG" id="COG0456">
    <property type="taxonomic scope" value="Bacteria"/>
</dbReference>
<name>D0LCK1_GORB4</name>
<sequence>MLKGPTSSAILPSVSQDPTATLVVEPVHDVALADAVSAVAQETFPLACPPHSSPADIAEHLANNLRPQDFRDYIDDPDADVLIARPLPEGPILGYALVFHRDPTDDDVRAVITRRPVSEVSKMYVLPDHHARGRSQSASRALMTAAIDSARARGRVQVWLGVNQENRRAQRFYAKMGFHRVGVKTFSLNGSIEHDYVLAQDLSSPAL</sequence>
<proteinExistence type="predicted"/>
<keyword evidence="2" id="KW-0012">Acyltransferase</keyword>
<gene>
    <name evidence="4" type="ordered locus">Gbro_2274</name>
</gene>
<reference evidence="5" key="1">
    <citation type="submission" date="2009-10" db="EMBL/GenBank/DDBJ databases">
        <title>The complete chromosome of Gordonia bronchialis DSM 43247.</title>
        <authorList>
            <consortium name="US DOE Joint Genome Institute (JGI-PGF)"/>
            <person name="Lucas S."/>
            <person name="Copeland A."/>
            <person name="Lapidus A."/>
            <person name="Glavina del Rio T."/>
            <person name="Dalin E."/>
            <person name="Tice H."/>
            <person name="Bruce D."/>
            <person name="Goodwin L."/>
            <person name="Pitluck S."/>
            <person name="Kyrpides N."/>
            <person name="Mavromatis K."/>
            <person name="Ivanova N."/>
            <person name="Ovchinnikova G."/>
            <person name="Saunders E."/>
            <person name="Brettin T."/>
            <person name="Detter J.C."/>
            <person name="Han C."/>
            <person name="Larimer F."/>
            <person name="Land M."/>
            <person name="Hauser L."/>
            <person name="Markowitz V."/>
            <person name="Cheng J.-F."/>
            <person name="Hugenholtz P."/>
            <person name="Woyke T."/>
            <person name="Wu D."/>
            <person name="Jando M."/>
            <person name="Schneider S."/>
            <person name="Goeker M."/>
            <person name="Klenk H.-P."/>
            <person name="Eisen J.A."/>
        </authorList>
    </citation>
    <scope>NUCLEOTIDE SEQUENCE [LARGE SCALE GENOMIC DNA]</scope>
    <source>
        <strain evidence="5">ATCC 25592 / DSM 43247 / BCRC 13721 / JCM 3198 / KCTC 3076 / NBRC 16047 / NCTC 10667</strain>
    </source>
</reference>
<dbReference type="GO" id="GO:0016747">
    <property type="term" value="F:acyltransferase activity, transferring groups other than amino-acyl groups"/>
    <property type="evidence" value="ECO:0007669"/>
    <property type="project" value="InterPro"/>
</dbReference>
<keyword evidence="1" id="KW-0808">Transferase</keyword>
<dbReference type="InterPro" id="IPR000182">
    <property type="entry name" value="GNAT_dom"/>
</dbReference>
<dbReference type="STRING" id="526226.Gbro_2274"/>
<evidence type="ECO:0000256" key="1">
    <source>
        <dbReference type="ARBA" id="ARBA00022679"/>
    </source>
</evidence>
<protein>
    <submittedName>
        <fullName evidence="4">GCN5-related N-acetyltransferase</fullName>
    </submittedName>
</protein>
<dbReference type="Pfam" id="PF00583">
    <property type="entry name" value="Acetyltransf_1"/>
    <property type="match status" value="1"/>
</dbReference>
<feature type="domain" description="N-acetyltransferase" evidence="3">
    <location>
        <begin position="22"/>
        <end position="203"/>
    </location>
</feature>
<dbReference type="InterPro" id="IPR050832">
    <property type="entry name" value="Bact_Acetyltransf"/>
</dbReference>
<reference evidence="4 5" key="2">
    <citation type="journal article" date="2010" name="Stand. Genomic Sci.">
        <title>Complete genome sequence of Gordonia bronchialis type strain (3410).</title>
        <authorList>
            <person name="Ivanova N."/>
            <person name="Sikorski J."/>
            <person name="Jando M."/>
            <person name="Lapidus A."/>
            <person name="Nolan M."/>
            <person name="Lucas S."/>
            <person name="Del Rio T.G."/>
            <person name="Tice H."/>
            <person name="Copeland A."/>
            <person name="Cheng J.F."/>
            <person name="Chen F."/>
            <person name="Bruce D."/>
            <person name="Goodwin L."/>
            <person name="Pitluck S."/>
            <person name="Mavromatis K."/>
            <person name="Ovchinnikova G."/>
            <person name="Pati A."/>
            <person name="Chen A."/>
            <person name="Palaniappan K."/>
            <person name="Land M."/>
            <person name="Hauser L."/>
            <person name="Chang Y.J."/>
            <person name="Jeffries C.D."/>
            <person name="Chain P."/>
            <person name="Saunders E."/>
            <person name="Han C."/>
            <person name="Detter J.C."/>
            <person name="Brettin T."/>
            <person name="Rohde M."/>
            <person name="Goker M."/>
            <person name="Bristow J."/>
            <person name="Eisen J.A."/>
            <person name="Markowitz V."/>
            <person name="Hugenholtz P."/>
            <person name="Klenk H.P."/>
            <person name="Kyrpides N.C."/>
        </authorList>
    </citation>
    <scope>NUCLEOTIDE SEQUENCE [LARGE SCALE GENOMIC DNA]</scope>
    <source>
        <strain evidence="5">ATCC 25592 / DSM 43247 / BCRC 13721 / JCM 3198 / KCTC 3076 / NBRC 16047 / NCTC 10667</strain>
    </source>
</reference>
<dbReference type="Gene3D" id="3.40.630.30">
    <property type="match status" value="1"/>
</dbReference>
<evidence type="ECO:0000313" key="5">
    <source>
        <dbReference type="Proteomes" id="UP000001219"/>
    </source>
</evidence>
<dbReference type="AlphaFoldDB" id="D0LCK1"/>
<dbReference type="Proteomes" id="UP000001219">
    <property type="component" value="Chromosome"/>
</dbReference>
<organism evidence="4 5">
    <name type="scientific">Gordonia bronchialis (strain ATCC 25592 / DSM 43247 / BCRC 13721 / JCM 3198 / KCTC 3076 / NBRC 16047 / NCTC 10667)</name>
    <name type="common">Rhodococcus bronchialis</name>
    <dbReference type="NCBI Taxonomy" id="526226"/>
    <lineage>
        <taxon>Bacteria</taxon>
        <taxon>Bacillati</taxon>
        <taxon>Actinomycetota</taxon>
        <taxon>Actinomycetes</taxon>
        <taxon>Mycobacteriales</taxon>
        <taxon>Gordoniaceae</taxon>
        <taxon>Gordonia</taxon>
    </lineage>
</organism>